<dbReference type="InterPro" id="IPR036271">
    <property type="entry name" value="Tet_transcr_reg_TetR-rel_C_sf"/>
</dbReference>
<dbReference type="InterPro" id="IPR011075">
    <property type="entry name" value="TetR_C"/>
</dbReference>
<dbReference type="SUPFAM" id="SSF48498">
    <property type="entry name" value="Tetracyclin repressor-like, C-terminal domain"/>
    <property type="match status" value="1"/>
</dbReference>
<dbReference type="KEGG" id="blag:BLTE_06590"/>
<dbReference type="Proteomes" id="UP000266934">
    <property type="component" value="Chromosome"/>
</dbReference>
<evidence type="ECO:0000256" key="4">
    <source>
        <dbReference type="PROSITE-ProRule" id="PRU00335"/>
    </source>
</evidence>
<dbReference type="PRINTS" id="PR00455">
    <property type="entry name" value="HTHTETR"/>
</dbReference>
<dbReference type="RefSeq" id="WP_126397603.1">
    <property type="nucleotide sequence ID" value="NZ_AP018907.1"/>
</dbReference>
<dbReference type="GO" id="GO:0003677">
    <property type="term" value="F:DNA binding"/>
    <property type="evidence" value="ECO:0007669"/>
    <property type="project" value="UniProtKB-UniRule"/>
</dbReference>
<dbReference type="Pfam" id="PF00440">
    <property type="entry name" value="TetR_N"/>
    <property type="match status" value="1"/>
</dbReference>
<dbReference type="InterPro" id="IPR009057">
    <property type="entry name" value="Homeodomain-like_sf"/>
</dbReference>
<dbReference type="Gene3D" id="1.10.10.60">
    <property type="entry name" value="Homeodomain-like"/>
    <property type="match status" value="1"/>
</dbReference>
<dbReference type="Gene3D" id="1.10.357.10">
    <property type="entry name" value="Tetracycline Repressor, domain 2"/>
    <property type="match status" value="1"/>
</dbReference>
<protein>
    <submittedName>
        <fullName evidence="6">TetR family transcriptional regulator</fullName>
    </submittedName>
</protein>
<reference evidence="6 7" key="1">
    <citation type="submission" date="2018-08" db="EMBL/GenBank/DDBJ databases">
        <title>Complete genome sequencing of Blastochloris tepida GI.</title>
        <authorList>
            <person name="Tsukatani Y."/>
            <person name="Mori H."/>
        </authorList>
    </citation>
    <scope>NUCLEOTIDE SEQUENCE [LARGE SCALE GENOMIC DNA]</scope>
    <source>
        <strain evidence="6 7">GI</strain>
    </source>
</reference>
<keyword evidence="7" id="KW-1185">Reference proteome</keyword>
<dbReference type="PROSITE" id="PS50977">
    <property type="entry name" value="HTH_TETR_2"/>
    <property type="match status" value="1"/>
</dbReference>
<gene>
    <name evidence="6" type="ORF">BLTE_06590</name>
</gene>
<accession>A0A348FXE1</accession>
<keyword evidence="2 4" id="KW-0238">DNA-binding</keyword>
<keyword evidence="1" id="KW-0805">Transcription regulation</keyword>
<sequence>MVRPQEFNTAEVLDKALGLFLRKGFEATSMSDLLAATGLSRSSLYAAFGGKRDLFLAAFDAYRAERTAALNRSLDSRPARAAIEAFFRSIIDTAHGREPSCGCMSTNQAVELAPHDAGIRERIAADFQAIEDAFCRTIARGQAEGSIAPARDARAIARLLVVAFPGFQVMVRAGADPVRLDAALKELLTLLGEVPFRPAV</sequence>
<feature type="DNA-binding region" description="H-T-H motif" evidence="4">
    <location>
        <begin position="29"/>
        <end position="48"/>
    </location>
</feature>
<dbReference type="PANTHER" id="PTHR47506">
    <property type="entry name" value="TRANSCRIPTIONAL REGULATORY PROTEIN"/>
    <property type="match status" value="1"/>
</dbReference>
<dbReference type="PANTHER" id="PTHR47506:SF1">
    <property type="entry name" value="HTH-TYPE TRANSCRIPTIONAL REGULATOR YJDC"/>
    <property type="match status" value="1"/>
</dbReference>
<evidence type="ECO:0000313" key="7">
    <source>
        <dbReference type="Proteomes" id="UP000266934"/>
    </source>
</evidence>
<proteinExistence type="predicted"/>
<feature type="domain" description="HTH tetR-type" evidence="5">
    <location>
        <begin position="6"/>
        <end position="66"/>
    </location>
</feature>
<dbReference type="SUPFAM" id="SSF46689">
    <property type="entry name" value="Homeodomain-like"/>
    <property type="match status" value="1"/>
</dbReference>
<dbReference type="OrthoDB" id="9795242at2"/>
<evidence type="ECO:0000256" key="3">
    <source>
        <dbReference type="ARBA" id="ARBA00023163"/>
    </source>
</evidence>
<dbReference type="AlphaFoldDB" id="A0A348FXE1"/>
<evidence type="ECO:0000313" key="6">
    <source>
        <dbReference type="EMBL" id="BBF91974.1"/>
    </source>
</evidence>
<name>A0A348FXE1_9HYPH</name>
<dbReference type="Pfam" id="PF16925">
    <property type="entry name" value="TetR_C_13"/>
    <property type="match status" value="1"/>
</dbReference>
<evidence type="ECO:0000256" key="2">
    <source>
        <dbReference type="ARBA" id="ARBA00023125"/>
    </source>
</evidence>
<organism evidence="6 7">
    <name type="scientific">Blastochloris tepida</name>
    <dbReference type="NCBI Taxonomy" id="2233851"/>
    <lineage>
        <taxon>Bacteria</taxon>
        <taxon>Pseudomonadati</taxon>
        <taxon>Pseudomonadota</taxon>
        <taxon>Alphaproteobacteria</taxon>
        <taxon>Hyphomicrobiales</taxon>
        <taxon>Blastochloridaceae</taxon>
        <taxon>Blastochloris</taxon>
    </lineage>
</organism>
<evidence type="ECO:0000259" key="5">
    <source>
        <dbReference type="PROSITE" id="PS50977"/>
    </source>
</evidence>
<evidence type="ECO:0000256" key="1">
    <source>
        <dbReference type="ARBA" id="ARBA00023015"/>
    </source>
</evidence>
<keyword evidence="3" id="KW-0804">Transcription</keyword>
<dbReference type="InterPro" id="IPR001647">
    <property type="entry name" value="HTH_TetR"/>
</dbReference>
<dbReference type="EMBL" id="AP018907">
    <property type="protein sequence ID" value="BBF91974.1"/>
    <property type="molecule type" value="Genomic_DNA"/>
</dbReference>